<dbReference type="Proteomes" id="UP000256478">
    <property type="component" value="Unassembled WGS sequence"/>
</dbReference>
<organism evidence="4 5">
    <name type="scientific">Thalassotalea euphylliae</name>
    <dbReference type="NCBI Taxonomy" id="1655234"/>
    <lineage>
        <taxon>Bacteria</taxon>
        <taxon>Pseudomonadati</taxon>
        <taxon>Pseudomonadota</taxon>
        <taxon>Gammaproteobacteria</taxon>
        <taxon>Alteromonadales</taxon>
        <taxon>Colwelliaceae</taxon>
        <taxon>Thalassotalea</taxon>
    </lineage>
</organism>
<dbReference type="PANTHER" id="PTHR30388">
    <property type="entry name" value="ALDEHYDE OXIDOREDUCTASE MOLYBDENUM COFACTOR ASSEMBLY PROTEIN"/>
    <property type="match status" value="1"/>
</dbReference>
<dbReference type="Pfam" id="PF13478">
    <property type="entry name" value="XdhC_C"/>
    <property type="match status" value="1"/>
</dbReference>
<dbReference type="InterPro" id="IPR003777">
    <property type="entry name" value="XdhC_CoxI"/>
</dbReference>
<dbReference type="AlphaFoldDB" id="A0A3E0TSI7"/>
<name>A0A3E0TSI7_9GAMM</name>
<dbReference type="NCBIfam" id="TIGR02964">
    <property type="entry name" value="xanthine_xdhC"/>
    <property type="match status" value="1"/>
</dbReference>
<evidence type="ECO:0000313" key="4">
    <source>
        <dbReference type="EMBL" id="REL27611.1"/>
    </source>
</evidence>
<sequence>MASQYPFAANNDDSAFKSELNQSFQGFHQQNWSQAISEQHRLGNDYVIATVLGTMGSTPRGSGSKMVITAEHIYDTLGGGHLEFKVIEKARQLLAKGQALQVAEQFNLGASLGQCCGGATAIMFEVMISQHMNLDIYGAGHVAQALVNVLAHLPINIRWIDSRADVFPQQIPANVRKVVTDDPVAQADVAKPNTAYLILTHNHQLDFALTQAILKRDDAAWLGVIGSETKAKRFRYRLSSRGFASQAVAKMQCPVGLDNVSGKLPMEVAVSIAGQLIGLYQQHQQQCQAAQGVQQKQKKREGLQWHTLNACLNSNNSRSGDDSNNTPNQQSTKVLAQEKQRAQETVNT</sequence>
<dbReference type="InterPro" id="IPR052698">
    <property type="entry name" value="MoCofactor_Util/Proc"/>
</dbReference>
<accession>A0A3E0TSI7</accession>
<reference evidence="4 5" key="1">
    <citation type="submission" date="2018-08" db="EMBL/GenBank/DDBJ databases">
        <title>Thalassotalea euphylliae genome.</title>
        <authorList>
            <person name="Summers S."/>
            <person name="Rice S.A."/>
            <person name="Freckelton M.L."/>
            <person name="Nedved B.T."/>
            <person name="Hadfield M.G."/>
        </authorList>
    </citation>
    <scope>NUCLEOTIDE SEQUENCE [LARGE SCALE GENOMIC DNA]</scope>
    <source>
        <strain evidence="4 5">H1</strain>
    </source>
</reference>
<comment type="caution">
    <text evidence="4">The sequence shown here is derived from an EMBL/GenBank/DDBJ whole genome shotgun (WGS) entry which is preliminary data.</text>
</comment>
<dbReference type="OrthoDB" id="61481at2"/>
<dbReference type="Pfam" id="PF02625">
    <property type="entry name" value="XdhC_CoxI"/>
    <property type="match status" value="1"/>
</dbReference>
<feature type="domain" description="XdhC- CoxI" evidence="2">
    <location>
        <begin position="43"/>
        <end position="99"/>
    </location>
</feature>
<dbReference type="PANTHER" id="PTHR30388:SF6">
    <property type="entry name" value="XANTHINE DEHYDROGENASE SUBUNIT A-RELATED"/>
    <property type="match status" value="1"/>
</dbReference>
<protein>
    <submittedName>
        <fullName evidence="4">Xanthine dehydrogenase accessory protein XdhC</fullName>
    </submittedName>
</protein>
<evidence type="ECO:0000313" key="5">
    <source>
        <dbReference type="Proteomes" id="UP000256478"/>
    </source>
</evidence>
<dbReference type="InterPro" id="IPR027051">
    <property type="entry name" value="XdhC_Rossmann_dom"/>
</dbReference>
<proteinExistence type="predicted"/>
<dbReference type="Gene3D" id="3.40.50.720">
    <property type="entry name" value="NAD(P)-binding Rossmann-like Domain"/>
    <property type="match status" value="1"/>
</dbReference>
<gene>
    <name evidence="4" type="primary">xdhC</name>
    <name evidence="4" type="ORF">DXX93_14300</name>
</gene>
<dbReference type="EMBL" id="QUOU01000001">
    <property type="protein sequence ID" value="REL27611.1"/>
    <property type="molecule type" value="Genomic_DNA"/>
</dbReference>
<evidence type="ECO:0000259" key="2">
    <source>
        <dbReference type="Pfam" id="PF02625"/>
    </source>
</evidence>
<evidence type="ECO:0000259" key="3">
    <source>
        <dbReference type="Pfam" id="PF13478"/>
    </source>
</evidence>
<feature type="compositionally biased region" description="Low complexity" evidence="1">
    <location>
        <begin position="313"/>
        <end position="325"/>
    </location>
</feature>
<evidence type="ECO:0000256" key="1">
    <source>
        <dbReference type="SAM" id="MobiDB-lite"/>
    </source>
</evidence>
<dbReference type="RefSeq" id="WP_116008684.1">
    <property type="nucleotide sequence ID" value="NZ_QUOU01000001.1"/>
</dbReference>
<feature type="domain" description="XdhC Rossmann" evidence="3">
    <location>
        <begin position="136"/>
        <end position="276"/>
    </location>
</feature>
<feature type="region of interest" description="Disordered" evidence="1">
    <location>
        <begin position="312"/>
        <end position="348"/>
    </location>
</feature>
<dbReference type="InterPro" id="IPR014308">
    <property type="entry name" value="Xanthine_DH_XdhC"/>
</dbReference>